<dbReference type="Proteomes" id="UP000177821">
    <property type="component" value="Unassembled WGS sequence"/>
</dbReference>
<protein>
    <submittedName>
        <fullName evidence="2">Uncharacterized protein</fullName>
    </submittedName>
</protein>
<organism evidence="2 3">
    <name type="scientific">Candidatus Woykebacteria bacterium RIFCSPHIGHO2_02_FULL_43_16b</name>
    <dbReference type="NCBI Taxonomy" id="1802601"/>
    <lineage>
        <taxon>Bacteria</taxon>
        <taxon>Candidatus Woykeibacteriota</taxon>
    </lineage>
</organism>
<dbReference type="EMBL" id="MHCX01000003">
    <property type="protein sequence ID" value="OGY30265.1"/>
    <property type="molecule type" value="Genomic_DNA"/>
</dbReference>
<name>A0A1G1WR90_9BACT</name>
<feature type="transmembrane region" description="Helical" evidence="1">
    <location>
        <begin position="68"/>
        <end position="93"/>
    </location>
</feature>
<proteinExistence type="predicted"/>
<keyword evidence="1" id="KW-0812">Transmembrane</keyword>
<evidence type="ECO:0000313" key="3">
    <source>
        <dbReference type="Proteomes" id="UP000177821"/>
    </source>
</evidence>
<accession>A0A1G1WR90</accession>
<evidence type="ECO:0000256" key="1">
    <source>
        <dbReference type="SAM" id="Phobius"/>
    </source>
</evidence>
<reference evidence="2 3" key="1">
    <citation type="journal article" date="2016" name="Nat. Commun.">
        <title>Thousands of microbial genomes shed light on interconnected biogeochemical processes in an aquifer system.</title>
        <authorList>
            <person name="Anantharaman K."/>
            <person name="Brown C.T."/>
            <person name="Hug L.A."/>
            <person name="Sharon I."/>
            <person name="Castelle C.J."/>
            <person name="Probst A.J."/>
            <person name="Thomas B.C."/>
            <person name="Singh A."/>
            <person name="Wilkins M.J."/>
            <person name="Karaoz U."/>
            <person name="Brodie E.L."/>
            <person name="Williams K.H."/>
            <person name="Hubbard S.S."/>
            <person name="Banfield J.F."/>
        </authorList>
    </citation>
    <scope>NUCLEOTIDE SEQUENCE [LARGE SCALE GENOMIC DNA]</scope>
</reference>
<keyword evidence="1" id="KW-0472">Membrane</keyword>
<sequence>MAKRRTKEQKILTTLRKLQDRSSQPAFQHPSSPQIKLVTYPGTQLAQSSPYSLNSTDYGYVKKDLAKILLLGALAIGFQVVLSFLISNTGLAYNIPLLGRR</sequence>
<evidence type="ECO:0000313" key="2">
    <source>
        <dbReference type="EMBL" id="OGY30265.1"/>
    </source>
</evidence>
<comment type="caution">
    <text evidence="2">The sequence shown here is derived from an EMBL/GenBank/DDBJ whole genome shotgun (WGS) entry which is preliminary data.</text>
</comment>
<keyword evidence="1" id="KW-1133">Transmembrane helix</keyword>
<dbReference type="AlphaFoldDB" id="A0A1G1WR90"/>
<gene>
    <name evidence="2" type="ORF">A3J50_04350</name>
</gene>